<dbReference type="Proteomes" id="UP000005408">
    <property type="component" value="Unassembled WGS sequence"/>
</dbReference>
<feature type="region of interest" description="Disordered" evidence="5">
    <location>
        <begin position="1"/>
        <end position="20"/>
    </location>
</feature>
<dbReference type="RefSeq" id="XP_011452930.1">
    <property type="nucleotide sequence ID" value="XM_011454628.4"/>
</dbReference>
<evidence type="ECO:0000259" key="7">
    <source>
        <dbReference type="PROSITE" id="PS51039"/>
    </source>
</evidence>
<dbReference type="InterPro" id="IPR002653">
    <property type="entry name" value="Znf_A20"/>
</dbReference>
<dbReference type="PANTHER" id="PTHR10634">
    <property type="entry name" value="AN1-TYPE ZINC FINGER PROTEIN"/>
    <property type="match status" value="1"/>
</dbReference>
<evidence type="ECO:0000256" key="5">
    <source>
        <dbReference type="SAM" id="MobiDB-lite"/>
    </source>
</evidence>
<feature type="region of interest" description="Disordered" evidence="5">
    <location>
        <begin position="41"/>
        <end position="172"/>
    </location>
</feature>
<evidence type="ECO:0000313" key="8">
    <source>
        <dbReference type="EnsemblMetazoa" id="G13572.1:cds"/>
    </source>
</evidence>
<evidence type="ECO:0000256" key="1">
    <source>
        <dbReference type="ARBA" id="ARBA00022723"/>
    </source>
</evidence>
<keyword evidence="9" id="KW-1185">Reference proteome</keyword>
<feature type="region of interest" description="Disordered" evidence="5">
    <location>
        <begin position="222"/>
        <end position="247"/>
    </location>
</feature>
<dbReference type="SUPFAM" id="SSF118310">
    <property type="entry name" value="AN1-like Zinc finger"/>
    <property type="match status" value="1"/>
</dbReference>
<keyword evidence="2 4" id="KW-0863">Zinc-finger</keyword>
<evidence type="ECO:0000313" key="9">
    <source>
        <dbReference type="Proteomes" id="UP000005408"/>
    </source>
</evidence>
<feature type="compositionally biased region" description="Basic and acidic residues" evidence="5">
    <location>
        <begin position="144"/>
        <end position="172"/>
    </location>
</feature>
<dbReference type="GeneID" id="105346160"/>
<dbReference type="Gene3D" id="4.10.1110.10">
    <property type="entry name" value="AN1-like Zinc finger"/>
    <property type="match status" value="1"/>
</dbReference>
<evidence type="ECO:0000256" key="3">
    <source>
        <dbReference type="ARBA" id="ARBA00022833"/>
    </source>
</evidence>
<dbReference type="InterPro" id="IPR000058">
    <property type="entry name" value="Znf_AN1"/>
</dbReference>
<keyword evidence="1" id="KW-0479">Metal-binding</keyword>
<evidence type="ECO:0008006" key="10">
    <source>
        <dbReference type="Google" id="ProtNLM"/>
    </source>
</evidence>
<dbReference type="EnsemblMetazoa" id="G13572.1">
    <property type="protein sequence ID" value="G13572.1:cds"/>
    <property type="gene ID" value="G13572"/>
</dbReference>
<dbReference type="SMART" id="SM00154">
    <property type="entry name" value="ZnF_AN1"/>
    <property type="match status" value="1"/>
</dbReference>
<dbReference type="PANTHER" id="PTHR10634:SF67">
    <property type="entry name" value="AN1-TYPE ZINC FINGER PROTEIN 3"/>
    <property type="match status" value="1"/>
</dbReference>
<keyword evidence="3" id="KW-0862">Zinc</keyword>
<name>A0A8W8IE89_MAGGI</name>
<dbReference type="PROSITE" id="PS51039">
    <property type="entry name" value="ZF_AN1"/>
    <property type="match status" value="1"/>
</dbReference>
<protein>
    <recommendedName>
        <fullName evidence="10">AN1-type zinc finger protein 3</fullName>
    </recommendedName>
</protein>
<sequence length="247" mass="27385">MEKSKSNDQPRCPCGFWGSSSTLGLCSQCYKSHIEKTNDALQSTPDHLISPETARQMKQSGHSHMEGAKQSSHSIGLEGGKNNSTPISDSQSQPCSSKQLTCESIKDSSVSNEGTTDREQSPATPPPETDSSPSLSSSVATPETPEKRGVKRDITQVDKESDTPESTPEKGQKNKKRCYQCKCKLELAQRQIGRCKCDFVFCSLHRLPELHNCDFDHKEDGRREAREKMVKPTRHLGTSFQRLDPDS</sequence>
<dbReference type="Pfam" id="PF01754">
    <property type="entry name" value="zf-A20"/>
    <property type="match status" value="1"/>
</dbReference>
<dbReference type="PROSITE" id="PS51036">
    <property type="entry name" value="ZF_A20"/>
    <property type="match status" value="1"/>
</dbReference>
<dbReference type="OMA" id="IGRCKCD"/>
<evidence type="ECO:0000259" key="6">
    <source>
        <dbReference type="PROSITE" id="PS51036"/>
    </source>
</evidence>
<dbReference type="AlphaFoldDB" id="A0A8W8IE89"/>
<organism evidence="8 9">
    <name type="scientific">Magallana gigas</name>
    <name type="common">Pacific oyster</name>
    <name type="synonym">Crassostrea gigas</name>
    <dbReference type="NCBI Taxonomy" id="29159"/>
    <lineage>
        <taxon>Eukaryota</taxon>
        <taxon>Metazoa</taxon>
        <taxon>Spiralia</taxon>
        <taxon>Lophotrochozoa</taxon>
        <taxon>Mollusca</taxon>
        <taxon>Bivalvia</taxon>
        <taxon>Autobranchia</taxon>
        <taxon>Pteriomorphia</taxon>
        <taxon>Ostreida</taxon>
        <taxon>Ostreoidea</taxon>
        <taxon>Ostreidae</taxon>
        <taxon>Magallana</taxon>
    </lineage>
</organism>
<dbReference type="OrthoDB" id="428577at2759"/>
<dbReference type="InterPro" id="IPR050652">
    <property type="entry name" value="AN1_A20_ZnFinger"/>
</dbReference>
<reference evidence="8" key="1">
    <citation type="submission" date="2022-08" db="UniProtKB">
        <authorList>
            <consortium name="EnsemblMetazoa"/>
        </authorList>
    </citation>
    <scope>IDENTIFICATION</scope>
    <source>
        <strain evidence="8">05x7-T-G4-1.051#20</strain>
    </source>
</reference>
<dbReference type="InterPro" id="IPR035896">
    <property type="entry name" value="AN1-like_Znf"/>
</dbReference>
<evidence type="ECO:0000256" key="4">
    <source>
        <dbReference type="PROSITE-ProRule" id="PRU00449"/>
    </source>
</evidence>
<evidence type="ECO:0000256" key="2">
    <source>
        <dbReference type="ARBA" id="ARBA00022771"/>
    </source>
</evidence>
<dbReference type="GO" id="GO:0003677">
    <property type="term" value="F:DNA binding"/>
    <property type="evidence" value="ECO:0007669"/>
    <property type="project" value="InterPro"/>
</dbReference>
<dbReference type="KEGG" id="crg:105346160"/>
<feature type="compositionally biased region" description="Low complexity" evidence="5">
    <location>
        <begin position="129"/>
        <end position="142"/>
    </location>
</feature>
<accession>A0A8W8IE89</accession>
<feature type="domain" description="A20-type" evidence="6">
    <location>
        <begin position="6"/>
        <end position="38"/>
    </location>
</feature>
<dbReference type="SUPFAM" id="SSF57716">
    <property type="entry name" value="Glucocorticoid receptor-like (DNA-binding domain)"/>
    <property type="match status" value="1"/>
</dbReference>
<dbReference type="GO" id="GO:0008270">
    <property type="term" value="F:zinc ion binding"/>
    <property type="evidence" value="ECO:0007669"/>
    <property type="project" value="UniProtKB-KW"/>
</dbReference>
<dbReference type="Gene3D" id="1.20.5.4770">
    <property type="match status" value="1"/>
</dbReference>
<feature type="domain" description="AN1-type" evidence="7">
    <location>
        <begin position="172"/>
        <end position="221"/>
    </location>
</feature>
<proteinExistence type="predicted"/>
<feature type="compositionally biased region" description="Polar residues" evidence="5">
    <location>
        <begin position="81"/>
        <end position="114"/>
    </location>
</feature>